<gene>
    <name evidence="1" type="ORF">AB3N04_03305</name>
</gene>
<accession>A0AB39BUV3</accession>
<proteinExistence type="predicted"/>
<dbReference type="Gene3D" id="1.10.357.10">
    <property type="entry name" value="Tetracycline Repressor, domain 2"/>
    <property type="match status" value="1"/>
</dbReference>
<reference evidence="1" key="1">
    <citation type="submission" date="2024-07" db="EMBL/GenBank/DDBJ databases">
        <title>Identification and characteristics of an arsenic-resistant bacterial isolate, which belongs to a novel species.</title>
        <authorList>
            <person name="Juszczyk A."/>
            <person name="Kowalczyk A."/>
            <person name="Was K."/>
            <person name="Kosowicz W."/>
            <person name="Budzyn A."/>
            <person name="Latowski D."/>
        </authorList>
    </citation>
    <scope>NUCLEOTIDE SEQUENCE</scope>
    <source>
        <strain evidence="1">As8PL</strain>
    </source>
</reference>
<dbReference type="AlphaFoldDB" id="A0AB39BUV3"/>
<dbReference type="RefSeq" id="WP_368504713.1">
    <property type="nucleotide sequence ID" value="NZ_CP162551.1"/>
</dbReference>
<name>A0AB39BUV3_9BACI</name>
<sequence>MMLTLLFTEAIDQELIAPLPIEQLLSSYYCILNDTIFHLYFYNEHHFEDRMMNIWKTYWGGLCVEKEARLRVQ</sequence>
<organism evidence="1">
    <name type="scientific">Alkalihalophilus sp. As8PL</name>
    <dbReference type="NCBI Taxonomy" id="3237103"/>
    <lineage>
        <taxon>Bacteria</taxon>
        <taxon>Bacillati</taxon>
        <taxon>Bacillota</taxon>
        <taxon>Bacilli</taxon>
        <taxon>Bacillales</taxon>
        <taxon>Bacillaceae</taxon>
        <taxon>Alkalihalophilus</taxon>
    </lineage>
</organism>
<evidence type="ECO:0000313" key="1">
    <source>
        <dbReference type="EMBL" id="XDI37358.1"/>
    </source>
</evidence>
<dbReference type="EMBL" id="CP162551">
    <property type="protein sequence ID" value="XDI37358.1"/>
    <property type="molecule type" value="Genomic_DNA"/>
</dbReference>
<protein>
    <submittedName>
        <fullName evidence="1">Uncharacterized protein</fullName>
    </submittedName>
</protein>